<dbReference type="InterPro" id="IPR018303">
    <property type="entry name" value="ATPase_P-typ_P_site"/>
</dbReference>
<dbReference type="InterPro" id="IPR023214">
    <property type="entry name" value="HAD_sf"/>
</dbReference>
<evidence type="ECO:0000256" key="20">
    <source>
        <dbReference type="ARBA" id="ARBA00047330"/>
    </source>
</evidence>
<evidence type="ECO:0000256" key="11">
    <source>
        <dbReference type="ARBA" id="ARBA00022837"/>
    </source>
</evidence>
<evidence type="ECO:0000256" key="18">
    <source>
        <dbReference type="ARBA" id="ARBA00023136"/>
    </source>
</evidence>
<keyword evidence="16" id="KW-0333">Golgi apparatus</keyword>
<keyword evidence="12 23" id="KW-0067">ATP-binding</keyword>
<keyword evidence="5" id="KW-1003">Cell membrane</keyword>
<name>A0A452QJ77_URSAM</name>
<dbReference type="Pfam" id="PF00690">
    <property type="entry name" value="Cation_ATPase_N"/>
    <property type="match status" value="1"/>
</dbReference>
<evidence type="ECO:0000256" key="15">
    <source>
        <dbReference type="ARBA" id="ARBA00022989"/>
    </source>
</evidence>
<feature type="transmembrane region" description="Helical" evidence="23">
    <location>
        <begin position="278"/>
        <end position="297"/>
    </location>
</feature>
<keyword evidence="15 23" id="KW-1133">Transmembrane helix</keyword>
<dbReference type="GO" id="GO:0140613">
    <property type="term" value="F:P-type manganese transporter activity"/>
    <property type="evidence" value="ECO:0007669"/>
    <property type="project" value="Ensembl"/>
</dbReference>
<evidence type="ECO:0000256" key="23">
    <source>
        <dbReference type="RuleBase" id="RU361146"/>
    </source>
</evidence>
<feature type="domain" description="Cation-transporting P-type ATPase C-terminal" evidence="26">
    <location>
        <begin position="736"/>
        <end position="913"/>
    </location>
</feature>
<evidence type="ECO:0000256" key="8">
    <source>
        <dbReference type="ARBA" id="ARBA00022692"/>
    </source>
</evidence>
<feature type="transmembrane region" description="Helical" evidence="23">
    <location>
        <begin position="860"/>
        <end position="877"/>
    </location>
</feature>
<keyword evidence="6" id="KW-0597">Phosphoprotein</keyword>
<dbReference type="InterPro" id="IPR044492">
    <property type="entry name" value="P_typ_ATPase_HD_dom"/>
</dbReference>
<protein>
    <recommendedName>
        <fullName evidence="23">Calcium-transporting ATPase</fullName>
        <ecNumber evidence="23">7.2.2.10</ecNumber>
    </recommendedName>
</protein>
<dbReference type="Pfam" id="PF13246">
    <property type="entry name" value="Cation_ATPase"/>
    <property type="match status" value="1"/>
</dbReference>
<dbReference type="InterPro" id="IPR036412">
    <property type="entry name" value="HAD-like_sf"/>
</dbReference>
<evidence type="ECO:0000256" key="1">
    <source>
        <dbReference type="ARBA" id="ARBA00004166"/>
    </source>
</evidence>
<dbReference type="Gene3D" id="3.40.50.1000">
    <property type="entry name" value="HAD superfamily/HAD-like"/>
    <property type="match status" value="1"/>
</dbReference>
<reference evidence="28" key="3">
    <citation type="submission" date="2025-09" db="UniProtKB">
        <authorList>
            <consortium name="Ensembl"/>
        </authorList>
    </citation>
    <scope>IDENTIFICATION</scope>
</reference>
<comment type="function">
    <text evidence="21">ATP-driven pump that supplies the Golgi apparatus with Ca(2+) and Mn(2+) ions, both essential cofactors for processing and trafficking of newly synthesized proteins in the secretory pathway. Within a catalytic cycle, acquires Ca(2+) or Mn(2+) ions on the cytoplasmic side of the membrane and delivers them to the lumenal side. The transfer of ions across the membrane is coupled to ATP hydrolysis and is associated with a transient phosphorylation that shifts the pump conformation from inward-facing to outward-facing state. Induces Ca(2+) influx independently of its ATP-driven pump function. At the basolateral membrane of mammary epithelial cells, interacts with Ca(2+) channel ORAI1 and mediates Ca(2+) entry independently of the Ca(2+) content of endoplasmic reticulum or Golgi stores. May facilitate transepithelial transport of large quantities of Ca(2+) for milk secretion via activation of Ca(2+) influx channels at the plasma membrane and active Ca(2+) transport at the Golgi apparatus.</text>
</comment>
<dbReference type="PANTHER" id="PTHR42861">
    <property type="entry name" value="CALCIUM-TRANSPORTING ATPASE"/>
    <property type="match status" value="1"/>
</dbReference>
<reference evidence="28" key="2">
    <citation type="submission" date="2025-08" db="UniProtKB">
        <authorList>
            <consortium name="Ensembl"/>
        </authorList>
    </citation>
    <scope>IDENTIFICATION</scope>
</reference>
<dbReference type="InterPro" id="IPR006413">
    <property type="entry name" value="P-type_ATPase_IIA_PMR1"/>
</dbReference>
<proteinExistence type="inferred from homology"/>
<dbReference type="Gene3D" id="1.20.1110.10">
    <property type="entry name" value="Calcium-transporting ATPase, transmembrane domain"/>
    <property type="match status" value="1"/>
</dbReference>
<evidence type="ECO:0000256" key="4">
    <source>
        <dbReference type="ARBA" id="ARBA00022448"/>
    </source>
</evidence>
<dbReference type="Pfam" id="PF00122">
    <property type="entry name" value="E1-E2_ATPase"/>
    <property type="match status" value="1"/>
</dbReference>
<dbReference type="SUPFAM" id="SSF81660">
    <property type="entry name" value="Metal cation-transporting ATPase, ATP-binding domain N"/>
    <property type="match status" value="1"/>
</dbReference>
<comment type="similarity">
    <text evidence="3 23">Belongs to the cation transport ATPase (P-type) (TC 3.A.3) family. Type IIA subfamily.</text>
</comment>
<evidence type="ECO:0000256" key="2">
    <source>
        <dbReference type="ARBA" id="ARBA00004554"/>
    </source>
</evidence>
<evidence type="ECO:0000256" key="16">
    <source>
        <dbReference type="ARBA" id="ARBA00023034"/>
    </source>
</evidence>
<feature type="transmembrane region" description="Helical" evidence="23">
    <location>
        <begin position="889"/>
        <end position="911"/>
    </location>
</feature>
<dbReference type="SUPFAM" id="SSF81665">
    <property type="entry name" value="Calcium ATPase, transmembrane domain M"/>
    <property type="match status" value="1"/>
</dbReference>
<dbReference type="PRINTS" id="PR00119">
    <property type="entry name" value="CATATPASE"/>
</dbReference>
<dbReference type="InterPro" id="IPR001757">
    <property type="entry name" value="P_typ_ATPase"/>
</dbReference>
<evidence type="ECO:0000256" key="13">
    <source>
        <dbReference type="ARBA" id="ARBA00022842"/>
    </source>
</evidence>
<evidence type="ECO:0000256" key="22">
    <source>
        <dbReference type="ARBA" id="ARBA00062966"/>
    </source>
</evidence>
<feature type="region of interest" description="Disordered" evidence="24">
    <location>
        <begin position="1"/>
        <end position="24"/>
    </location>
</feature>
<dbReference type="FunFam" id="3.40.1110.10:FF:000006">
    <property type="entry name" value="Calcium-transporting ATPase"/>
    <property type="match status" value="1"/>
</dbReference>
<dbReference type="SUPFAM" id="SSF81653">
    <property type="entry name" value="Calcium ATPase, transduction domain A"/>
    <property type="match status" value="1"/>
</dbReference>
<evidence type="ECO:0000256" key="10">
    <source>
        <dbReference type="ARBA" id="ARBA00022741"/>
    </source>
</evidence>
<dbReference type="GO" id="GO:0016887">
    <property type="term" value="F:ATP hydrolysis activity"/>
    <property type="evidence" value="ECO:0007669"/>
    <property type="project" value="InterPro"/>
</dbReference>
<feature type="domain" description="Cation-transporting P-type ATPase N-terminal" evidence="27">
    <location>
        <begin position="58"/>
        <end position="106"/>
    </location>
</feature>
<evidence type="ECO:0000256" key="14">
    <source>
        <dbReference type="ARBA" id="ARBA00022967"/>
    </source>
</evidence>
<evidence type="ECO:0000256" key="7">
    <source>
        <dbReference type="ARBA" id="ARBA00022568"/>
    </source>
</evidence>
<feature type="transmembrane region" description="Helical" evidence="23">
    <location>
        <begin position="790"/>
        <end position="810"/>
    </location>
</feature>
<comment type="subcellular location">
    <subcellularLocation>
        <location evidence="2">Basolateral cell membrane</location>
        <topology evidence="2">Multi-pass membrane protein</topology>
    </subcellularLocation>
    <subcellularLocation>
        <location evidence="1">Golgi apparatus</location>
        <location evidence="1">trans-Golgi network membrane</location>
        <topology evidence="1">Multi-pass membrane protein</topology>
    </subcellularLocation>
    <subcellularLocation>
        <location evidence="23">Membrane</location>
        <topology evidence="23">Multi-pass membrane protein</topology>
    </subcellularLocation>
</comment>
<keyword evidence="8 23" id="KW-0812">Transmembrane</keyword>
<dbReference type="FunFam" id="2.70.150.10:FF:000008">
    <property type="entry name" value="Calcium-transporting ATPase"/>
    <property type="match status" value="1"/>
</dbReference>
<dbReference type="FunFam" id="3.40.50.1000:FF:000001">
    <property type="entry name" value="Phospholipid-transporting ATPase IC"/>
    <property type="match status" value="1"/>
</dbReference>
<dbReference type="InterPro" id="IPR023298">
    <property type="entry name" value="ATPase_P-typ_TM_dom_sf"/>
</dbReference>
<keyword evidence="4 23" id="KW-0813">Transport</keyword>
<dbReference type="PRINTS" id="PR00120">
    <property type="entry name" value="HATPASE"/>
</dbReference>
<evidence type="ECO:0000256" key="19">
    <source>
        <dbReference type="ARBA" id="ARBA00047282"/>
    </source>
</evidence>
<dbReference type="NCBIfam" id="TIGR01522">
    <property type="entry name" value="ATPase-IIA2_Ca"/>
    <property type="match status" value="1"/>
</dbReference>
<dbReference type="InterPro" id="IPR059000">
    <property type="entry name" value="ATPase_P-type_domA"/>
</dbReference>
<dbReference type="SFLD" id="SFLDS00003">
    <property type="entry name" value="Haloacid_Dehalogenase"/>
    <property type="match status" value="1"/>
</dbReference>
<keyword evidence="17 23" id="KW-0406">Ion transport</keyword>
<feature type="domain" description="P-type ATPase A" evidence="25">
    <location>
        <begin position="145"/>
        <end position="258"/>
    </location>
</feature>
<dbReference type="AlphaFoldDB" id="A0A452QJ77"/>
<dbReference type="SUPFAM" id="SSF56784">
    <property type="entry name" value="HAD-like"/>
    <property type="match status" value="1"/>
</dbReference>
<gene>
    <name evidence="28" type="primary">ATP2C2</name>
</gene>
<dbReference type="InterPro" id="IPR023299">
    <property type="entry name" value="ATPase_P-typ_cyto_dom_N"/>
</dbReference>
<evidence type="ECO:0000259" key="25">
    <source>
        <dbReference type="Pfam" id="PF00122"/>
    </source>
</evidence>
<dbReference type="InterPro" id="IPR008250">
    <property type="entry name" value="ATPase_P-typ_transduc_dom_A_sf"/>
</dbReference>
<keyword evidence="9" id="KW-0479">Metal-binding</keyword>
<comment type="catalytic activity">
    <reaction evidence="19">
        <text>Ca(2+)(in) + ATP + H2O = Ca(2+)(out) + ADP + phosphate + H(+)</text>
        <dbReference type="Rhea" id="RHEA:18105"/>
        <dbReference type="ChEBI" id="CHEBI:15377"/>
        <dbReference type="ChEBI" id="CHEBI:15378"/>
        <dbReference type="ChEBI" id="CHEBI:29108"/>
        <dbReference type="ChEBI" id="CHEBI:30616"/>
        <dbReference type="ChEBI" id="CHEBI:43474"/>
        <dbReference type="ChEBI" id="CHEBI:456216"/>
        <dbReference type="EC" id="7.2.2.10"/>
    </reaction>
    <physiologicalReaction direction="left-to-right" evidence="19">
        <dbReference type="Rhea" id="RHEA:18106"/>
    </physiologicalReaction>
</comment>
<dbReference type="FunFam" id="3.40.50.1000:FF:000028">
    <property type="entry name" value="Calcium-transporting P-type ATPase, putative"/>
    <property type="match status" value="1"/>
</dbReference>
<dbReference type="GO" id="GO:0016323">
    <property type="term" value="C:basolateral plasma membrane"/>
    <property type="evidence" value="ECO:0007669"/>
    <property type="project" value="UniProtKB-SubCell"/>
</dbReference>
<dbReference type="SFLD" id="SFLDF00027">
    <property type="entry name" value="p-type_atpase"/>
    <property type="match status" value="1"/>
</dbReference>
<feature type="transmembrane region" description="Helical" evidence="23">
    <location>
        <begin position="822"/>
        <end position="840"/>
    </location>
</feature>
<evidence type="ECO:0000256" key="24">
    <source>
        <dbReference type="SAM" id="MobiDB-lite"/>
    </source>
</evidence>
<evidence type="ECO:0000259" key="27">
    <source>
        <dbReference type="Pfam" id="PF00690"/>
    </source>
</evidence>
<dbReference type="GO" id="GO:0005388">
    <property type="term" value="F:P-type calcium transporter activity"/>
    <property type="evidence" value="ECO:0007669"/>
    <property type="project" value="UniProtKB-EC"/>
</dbReference>
<dbReference type="SFLD" id="SFLDG00002">
    <property type="entry name" value="C1.7:_P-type_atpase_like"/>
    <property type="match status" value="1"/>
</dbReference>
<comment type="catalytic activity">
    <reaction evidence="20">
        <text>Mn(2+)(in) + ATP + H2O = Mn(2+)(out) + ADP + phosphate + H(+)</text>
        <dbReference type="Rhea" id="RHEA:66820"/>
        <dbReference type="ChEBI" id="CHEBI:15377"/>
        <dbReference type="ChEBI" id="CHEBI:15378"/>
        <dbReference type="ChEBI" id="CHEBI:29035"/>
        <dbReference type="ChEBI" id="CHEBI:30616"/>
        <dbReference type="ChEBI" id="CHEBI:43474"/>
        <dbReference type="ChEBI" id="CHEBI:456216"/>
    </reaction>
    <physiologicalReaction direction="left-to-right" evidence="20">
        <dbReference type="Rhea" id="RHEA:66821"/>
    </physiologicalReaction>
</comment>
<accession>A0A452QJ77</accession>
<dbReference type="Gene3D" id="3.40.1110.10">
    <property type="entry name" value="Calcium-transporting ATPase, cytoplasmic domain N"/>
    <property type="match status" value="1"/>
</dbReference>
<dbReference type="Gene3D" id="2.70.150.10">
    <property type="entry name" value="Calcium-transporting ATPase, cytoplasmic transduction domain A"/>
    <property type="match status" value="1"/>
</dbReference>
<dbReference type="Ensembl" id="ENSUAMT00000005925.1">
    <property type="protein sequence ID" value="ENSUAMP00000005213.1"/>
    <property type="gene ID" value="ENSUAMG00000004663.1"/>
</dbReference>
<dbReference type="GO" id="GO:0031090">
    <property type="term" value="C:organelle membrane"/>
    <property type="evidence" value="ECO:0007669"/>
    <property type="project" value="UniProtKB-ARBA"/>
</dbReference>
<organism evidence="28 29">
    <name type="scientific">Ursus americanus</name>
    <name type="common">American black bear</name>
    <name type="synonym">Euarctos americanus</name>
    <dbReference type="NCBI Taxonomy" id="9643"/>
    <lineage>
        <taxon>Eukaryota</taxon>
        <taxon>Metazoa</taxon>
        <taxon>Chordata</taxon>
        <taxon>Craniata</taxon>
        <taxon>Vertebrata</taxon>
        <taxon>Euteleostomi</taxon>
        <taxon>Mammalia</taxon>
        <taxon>Eutheria</taxon>
        <taxon>Laurasiatheria</taxon>
        <taxon>Carnivora</taxon>
        <taxon>Caniformia</taxon>
        <taxon>Ursidae</taxon>
        <taxon>Ursus</taxon>
    </lineage>
</organism>
<evidence type="ECO:0000259" key="26">
    <source>
        <dbReference type="Pfam" id="PF00689"/>
    </source>
</evidence>
<keyword evidence="7 23" id="KW-0109">Calcium transport</keyword>
<dbReference type="Pfam" id="PF00689">
    <property type="entry name" value="Cation_ATPase_C"/>
    <property type="match status" value="1"/>
</dbReference>
<dbReference type="InterPro" id="IPR006068">
    <property type="entry name" value="ATPase_P-typ_cation-transptr_C"/>
</dbReference>
<reference evidence="29" key="1">
    <citation type="submission" date="2016-06" db="EMBL/GenBank/DDBJ databases">
        <title>De novo assembly and RNA-Seq shows season-dependent expression and editing in black bear kidneys.</title>
        <authorList>
            <person name="Korstanje R."/>
            <person name="Srivastava A."/>
            <person name="Sarsani V.K."/>
            <person name="Sheehan S.M."/>
            <person name="Seger R.L."/>
            <person name="Barter M.E."/>
            <person name="Lindqvist C."/>
            <person name="Brody L.C."/>
            <person name="Mullikin J.C."/>
        </authorList>
    </citation>
    <scope>NUCLEOTIDE SEQUENCE [LARGE SCALE GENOMIC DNA]</scope>
</reference>
<dbReference type="NCBIfam" id="TIGR01494">
    <property type="entry name" value="ATPase_P-type"/>
    <property type="match status" value="2"/>
</dbReference>
<comment type="subunit">
    <text evidence="22">Interacts (via N-terminus) with ORAI1 (via N- and C-termini); this interaction regulates Ca(2+) influx at the plasma membrane.</text>
</comment>
<evidence type="ECO:0000256" key="3">
    <source>
        <dbReference type="ARBA" id="ARBA00005675"/>
    </source>
</evidence>
<feature type="transmembrane region" description="Helical" evidence="23">
    <location>
        <begin position="303"/>
        <end position="332"/>
    </location>
</feature>
<sequence length="931" mass="101280">MDGVQVLAKPQQRRNQEGAGGSGWGRRWEIGGQCELKAIEKEKTVVALSPKEASKCHKEDLAKAFYVDLQNGLSEFSVSQRRQVHGWNEFVADHTEPVWKKYLDQVGVIPRMNPCKPERAVLIVVTVAFIQEYRSEKSLEELTKLVPPECNCIREGKLQHLLARDLVPGDIVSLSIGDRIPADIRLTEVTDLLVDESSFTGEAEPCSKTDGPLTGGGDLTALSNIVFMGTLVQYGKGQGVVIGTGERSQFGEVFKMMQAEETPKTPLQKSMDKLGKQLTLFSFGVIGLIMLTGWLQGKQLLSMFTIGVSLAVAAIPEGLPIVVTVTLVLGVLRMAKKRVIVKKLPIVETLGCCNVICSDKTGTLTANEMTVTQLVTSDGLHAEVSGVGYNGKGTVCLLPSKEVIKEFSNVSVGKLVEAGCVANNAVIRKNAVMGQPTEGALIALAMKMDLSDIKDAYVRKKEIPFSSEQKWMAVKCSRKNEDQEDIYFMKGAFEEVINYCTMYNNGGIPLPLTPQQRSFCQQEEKRMGSLGLRVLALASGPELGRLTFLGLVGIIDPPRAGVKEAVRVLSQSGVSVKMVTGDGLETASAIGRSIGLCNGKLKAMSGEEVDGMEQEELADCIGKVSLFFRTSPKHKLKIIKALQEWGAIVAMTGDGVNDAVALKSADIGIAMGQTGTDVSKEAANMILVDDDFSAIMNAVEEGKGIFHNIKNFVRFQLSTSISALSLITLSTVCNLPSPLNAMQILWVNIIMDGPPAQRLRGLSLGVEPVDRDTLQQPPRNVKDTILGRALILKILLSAAVIISGTLFIFWKEIPADKASTPRTTTMTFTCFVFFDLFNALTCRSQTKLIFEIGFLRNPMFLYSVLGSILGQLAVIYVPPLQKVFQTENLGALDLLLLTGLASSVFIFSELLKLCERFFARAKKAQTPPEDI</sequence>
<evidence type="ECO:0000313" key="28">
    <source>
        <dbReference type="Ensembl" id="ENSUAMP00000005213.1"/>
    </source>
</evidence>
<keyword evidence="18 23" id="KW-0472">Membrane</keyword>
<evidence type="ECO:0000256" key="6">
    <source>
        <dbReference type="ARBA" id="ARBA00022553"/>
    </source>
</evidence>
<keyword evidence="13" id="KW-0460">Magnesium</keyword>
<dbReference type="GeneTree" id="ENSGT00940000160275"/>
<comment type="function">
    <text evidence="23">Catalyzes the hydrolysis of ATP coupled with the transport of calcium.</text>
</comment>
<evidence type="ECO:0000256" key="9">
    <source>
        <dbReference type="ARBA" id="ARBA00022723"/>
    </source>
</evidence>
<dbReference type="GO" id="GO:0005794">
    <property type="term" value="C:Golgi apparatus"/>
    <property type="evidence" value="ECO:0007669"/>
    <property type="project" value="UniProtKB-SubCell"/>
</dbReference>
<dbReference type="Proteomes" id="UP000291022">
    <property type="component" value="Unassembled WGS sequence"/>
</dbReference>
<dbReference type="InterPro" id="IPR004014">
    <property type="entry name" value="ATPase_P-typ_cation-transptr_N"/>
</dbReference>
<comment type="caution">
    <text evidence="23">Lacks conserved residue(s) required for the propagation of feature annotation.</text>
</comment>
<keyword evidence="29" id="KW-1185">Reference proteome</keyword>
<keyword evidence="14" id="KW-1278">Translocase</keyword>
<evidence type="ECO:0000256" key="5">
    <source>
        <dbReference type="ARBA" id="ARBA00022475"/>
    </source>
</evidence>
<dbReference type="GO" id="GO:0046872">
    <property type="term" value="F:metal ion binding"/>
    <property type="evidence" value="ECO:0007669"/>
    <property type="project" value="UniProtKB-KW"/>
</dbReference>
<dbReference type="GO" id="GO:0005524">
    <property type="term" value="F:ATP binding"/>
    <property type="evidence" value="ECO:0007669"/>
    <property type="project" value="UniProtKB-KW"/>
</dbReference>
<evidence type="ECO:0000256" key="12">
    <source>
        <dbReference type="ARBA" id="ARBA00022840"/>
    </source>
</evidence>
<evidence type="ECO:0000313" key="29">
    <source>
        <dbReference type="Proteomes" id="UP000291022"/>
    </source>
</evidence>
<keyword evidence="11 23" id="KW-0106">Calcium</keyword>
<evidence type="ECO:0000256" key="21">
    <source>
        <dbReference type="ARBA" id="ARBA00054616"/>
    </source>
</evidence>
<dbReference type="PROSITE" id="PS00154">
    <property type="entry name" value="ATPASE_E1_E2"/>
    <property type="match status" value="1"/>
</dbReference>
<dbReference type="EC" id="7.2.2.10" evidence="23"/>
<evidence type="ECO:0000256" key="17">
    <source>
        <dbReference type="ARBA" id="ARBA00023065"/>
    </source>
</evidence>
<dbReference type="STRING" id="9643.ENSUAMP00000005213"/>
<keyword evidence="10 23" id="KW-0547">Nucleotide-binding</keyword>